<proteinExistence type="predicted"/>
<organism evidence="3 4">
    <name type="scientific">Trifolium subterraneum</name>
    <name type="common">Subterranean clover</name>
    <dbReference type="NCBI Taxonomy" id="3900"/>
    <lineage>
        <taxon>Eukaryota</taxon>
        <taxon>Viridiplantae</taxon>
        <taxon>Streptophyta</taxon>
        <taxon>Embryophyta</taxon>
        <taxon>Tracheophyta</taxon>
        <taxon>Spermatophyta</taxon>
        <taxon>Magnoliopsida</taxon>
        <taxon>eudicotyledons</taxon>
        <taxon>Gunneridae</taxon>
        <taxon>Pentapetalae</taxon>
        <taxon>rosids</taxon>
        <taxon>fabids</taxon>
        <taxon>Fabales</taxon>
        <taxon>Fabaceae</taxon>
        <taxon>Papilionoideae</taxon>
        <taxon>50 kb inversion clade</taxon>
        <taxon>NPAAA clade</taxon>
        <taxon>Hologalegina</taxon>
        <taxon>IRL clade</taxon>
        <taxon>Trifolieae</taxon>
        <taxon>Trifolium</taxon>
    </lineage>
</organism>
<evidence type="ECO:0000259" key="2">
    <source>
        <dbReference type="Pfam" id="PF03478"/>
    </source>
</evidence>
<dbReference type="EMBL" id="DF973178">
    <property type="protein sequence ID" value="GAU18066.1"/>
    <property type="molecule type" value="Genomic_DNA"/>
</dbReference>
<accession>A0A2Z6LP59</accession>
<sequence length="361" mass="40550">MAANWSQLPEDLLQLISQKLNSQFYQLCFRSVCSSWRSSVPPNAQLFPTPLSKRTIILIKPSPNQQKTLKPFLIKIGPDSHGRTRLWNPLYSYKHLRLSFPQHIVDFNQLSVIDIGHEVIIGDFPFESSEYSGLSAVLTRKVVVDTRFVLTIHPSGNLAIFRSSDEQWTIIPEMPKTIIPGMSKTKYTDICIFNGRPIAVDSNGQTVAVGLDLSLDLVAKAVFGGDTNFLVESDGELLLVAKYLKAPRQFLMFDSKTGDVRIETVGGTRFGVFRLDEKEKILGDKILFLGEDSAFSVSASDLCMENGNCVIFLSDDVTKIERRIDVFCLDEQQISPLSDLPSYSELFWPPPQWPVATRILD</sequence>
<dbReference type="AlphaFoldDB" id="A0A2Z6LP59"/>
<dbReference type="InterPro" id="IPR005174">
    <property type="entry name" value="KIB1-4_b-propeller"/>
</dbReference>
<reference evidence="4" key="1">
    <citation type="journal article" date="2017" name="Front. Plant Sci.">
        <title>Climate Clever Clovers: New Paradigm to Reduce the Environmental Footprint of Ruminants by Breeding Low Methanogenic Forages Utilizing Haplotype Variation.</title>
        <authorList>
            <person name="Kaur P."/>
            <person name="Appels R."/>
            <person name="Bayer P.E."/>
            <person name="Keeble-Gagnere G."/>
            <person name="Wang J."/>
            <person name="Hirakawa H."/>
            <person name="Shirasawa K."/>
            <person name="Vercoe P."/>
            <person name="Stefanova K."/>
            <person name="Durmic Z."/>
            <person name="Nichols P."/>
            <person name="Revell C."/>
            <person name="Isobe S.N."/>
            <person name="Edwards D."/>
            <person name="Erskine W."/>
        </authorList>
    </citation>
    <scope>NUCLEOTIDE SEQUENCE [LARGE SCALE GENOMIC DNA]</scope>
    <source>
        <strain evidence="4">cv. Daliak</strain>
    </source>
</reference>
<dbReference type="PANTHER" id="PTHR47123">
    <property type="entry name" value="F-BOX PROTEIN SKIP23"/>
    <property type="match status" value="1"/>
</dbReference>
<evidence type="ECO:0000259" key="1">
    <source>
        <dbReference type="Pfam" id="PF00646"/>
    </source>
</evidence>
<dbReference type="Proteomes" id="UP000242715">
    <property type="component" value="Unassembled WGS sequence"/>
</dbReference>
<keyword evidence="4" id="KW-1185">Reference proteome</keyword>
<evidence type="ECO:0000313" key="4">
    <source>
        <dbReference type="Proteomes" id="UP000242715"/>
    </source>
</evidence>
<dbReference type="Pfam" id="PF03478">
    <property type="entry name" value="Beta-prop_KIB1-4"/>
    <property type="match status" value="1"/>
</dbReference>
<evidence type="ECO:0000313" key="3">
    <source>
        <dbReference type="EMBL" id="GAU18066.1"/>
    </source>
</evidence>
<dbReference type="Pfam" id="PF00646">
    <property type="entry name" value="F-box"/>
    <property type="match status" value="1"/>
</dbReference>
<feature type="domain" description="F-box" evidence="1">
    <location>
        <begin position="5"/>
        <end position="40"/>
    </location>
</feature>
<dbReference type="PANTHER" id="PTHR47123:SF15">
    <property type="entry name" value="F-BOX PROTEIN SKIP23"/>
    <property type="match status" value="1"/>
</dbReference>
<dbReference type="InterPro" id="IPR051304">
    <property type="entry name" value="SCF_F-box_domain"/>
</dbReference>
<name>A0A2Z6LP59_TRISU</name>
<protein>
    <submittedName>
        <fullName evidence="3">Uncharacterized protein</fullName>
    </submittedName>
</protein>
<feature type="domain" description="KIB1-4 beta-propeller" evidence="2">
    <location>
        <begin position="72"/>
        <end position="320"/>
    </location>
</feature>
<dbReference type="InterPro" id="IPR001810">
    <property type="entry name" value="F-box_dom"/>
</dbReference>
<gene>
    <name evidence="3" type="ORF">TSUD_51770</name>
</gene>
<dbReference type="OrthoDB" id="599103at2759"/>